<keyword evidence="2" id="KW-1185">Reference proteome</keyword>
<proteinExistence type="predicted"/>
<gene>
    <name evidence="1" type="ORF">RRG08_046022</name>
</gene>
<dbReference type="EMBL" id="JAWDGP010004202">
    <property type="protein sequence ID" value="KAK3766726.1"/>
    <property type="molecule type" value="Genomic_DNA"/>
</dbReference>
<organism evidence="1 2">
    <name type="scientific">Elysia crispata</name>
    <name type="common">lettuce slug</name>
    <dbReference type="NCBI Taxonomy" id="231223"/>
    <lineage>
        <taxon>Eukaryota</taxon>
        <taxon>Metazoa</taxon>
        <taxon>Spiralia</taxon>
        <taxon>Lophotrochozoa</taxon>
        <taxon>Mollusca</taxon>
        <taxon>Gastropoda</taxon>
        <taxon>Heterobranchia</taxon>
        <taxon>Euthyneura</taxon>
        <taxon>Panpulmonata</taxon>
        <taxon>Sacoglossa</taxon>
        <taxon>Placobranchoidea</taxon>
        <taxon>Plakobranchidae</taxon>
        <taxon>Elysia</taxon>
    </lineage>
</organism>
<reference evidence="1" key="1">
    <citation type="journal article" date="2023" name="G3 (Bethesda)">
        <title>A reference genome for the long-term kleptoplast-retaining sea slug Elysia crispata morphotype clarki.</title>
        <authorList>
            <person name="Eastman K.E."/>
            <person name="Pendleton A.L."/>
            <person name="Shaikh M.A."/>
            <person name="Suttiyut T."/>
            <person name="Ogas R."/>
            <person name="Tomko P."/>
            <person name="Gavelis G."/>
            <person name="Widhalm J.R."/>
            <person name="Wisecaver J.H."/>
        </authorList>
    </citation>
    <scope>NUCLEOTIDE SEQUENCE</scope>
    <source>
        <strain evidence="1">ECLA1</strain>
    </source>
</reference>
<accession>A0AAE1DDP1</accession>
<dbReference type="Proteomes" id="UP001283361">
    <property type="component" value="Unassembled WGS sequence"/>
</dbReference>
<evidence type="ECO:0000313" key="1">
    <source>
        <dbReference type="EMBL" id="KAK3766726.1"/>
    </source>
</evidence>
<dbReference type="AlphaFoldDB" id="A0AAE1DDP1"/>
<evidence type="ECO:0000313" key="2">
    <source>
        <dbReference type="Proteomes" id="UP001283361"/>
    </source>
</evidence>
<protein>
    <submittedName>
        <fullName evidence="1">Uncharacterized protein</fullName>
    </submittedName>
</protein>
<comment type="caution">
    <text evidence="1">The sequence shown here is derived from an EMBL/GenBank/DDBJ whole genome shotgun (WGS) entry which is preliminary data.</text>
</comment>
<sequence length="80" mass="8800">MQELNSAGDSQTLSSLCVRCAPIKQLHTLSTGPNHTYQVEGMMQELNSAGDSQTLSSLCVRNLRVQTFLSCEKNEPSRDL</sequence>
<name>A0AAE1DDP1_9GAST</name>